<feature type="domain" description="ANTAR" evidence="6">
    <location>
        <begin position="190"/>
        <end position="251"/>
    </location>
</feature>
<evidence type="ECO:0000256" key="4">
    <source>
        <dbReference type="ARBA" id="ARBA00023163"/>
    </source>
</evidence>
<evidence type="ECO:0000256" key="1">
    <source>
        <dbReference type="ARBA" id="ARBA00022679"/>
    </source>
</evidence>
<dbReference type="KEGG" id="kqi:F1D05_24355"/>
<dbReference type="Gene3D" id="1.10.10.10">
    <property type="entry name" value="Winged helix-like DNA-binding domain superfamily/Winged helix DNA-binding domain"/>
    <property type="match status" value="1"/>
</dbReference>
<dbReference type="InterPro" id="IPR003018">
    <property type="entry name" value="GAF"/>
</dbReference>
<evidence type="ECO:0000313" key="7">
    <source>
        <dbReference type="EMBL" id="QNE20470.1"/>
    </source>
</evidence>
<reference evidence="7 8" key="2">
    <citation type="journal article" date="2020" name="Microbiol. Resour. Announc.">
        <title>Antarctic desert soil bacteria exhibit high novel natural product potential, evaluated through long-read genome sequencing and comparative genomics.</title>
        <authorList>
            <person name="Benaud N."/>
            <person name="Edwards R.J."/>
            <person name="Amos T.G."/>
            <person name="D'Agostino P.M."/>
            <person name="Gutierrez-Chavez C."/>
            <person name="Montgomery K."/>
            <person name="Nicetic I."/>
            <person name="Ferrari B.C."/>
        </authorList>
    </citation>
    <scope>NUCLEOTIDE SEQUENCE [LARGE SCALE GENOMIC DNA]</scope>
    <source>
        <strain evidence="7 8">SPB151</strain>
    </source>
</reference>
<dbReference type="InterPro" id="IPR005561">
    <property type="entry name" value="ANTAR"/>
</dbReference>
<keyword evidence="2" id="KW-0418">Kinase</keyword>
<dbReference type="Proteomes" id="UP000515563">
    <property type="component" value="Chromosome"/>
</dbReference>
<evidence type="ECO:0000256" key="2">
    <source>
        <dbReference type="ARBA" id="ARBA00022777"/>
    </source>
</evidence>
<evidence type="ECO:0000256" key="3">
    <source>
        <dbReference type="ARBA" id="ARBA00023015"/>
    </source>
</evidence>
<dbReference type="PROSITE" id="PS50921">
    <property type="entry name" value="ANTAR"/>
    <property type="match status" value="1"/>
</dbReference>
<feature type="region of interest" description="Disordered" evidence="5">
    <location>
        <begin position="1"/>
        <end position="34"/>
    </location>
</feature>
<keyword evidence="8" id="KW-1185">Reference proteome</keyword>
<dbReference type="Pfam" id="PF13185">
    <property type="entry name" value="GAF_2"/>
    <property type="match status" value="1"/>
</dbReference>
<dbReference type="AlphaFoldDB" id="A0A7G6X2K5"/>
<dbReference type="SMART" id="SM01012">
    <property type="entry name" value="ANTAR"/>
    <property type="match status" value="1"/>
</dbReference>
<dbReference type="InterPro" id="IPR029016">
    <property type="entry name" value="GAF-like_dom_sf"/>
</dbReference>
<dbReference type="Gene3D" id="3.30.450.40">
    <property type="match status" value="1"/>
</dbReference>
<name>A0A7G6X2K5_9ACTN</name>
<dbReference type="PIRSF" id="PIRSF036625">
    <property type="entry name" value="GAF_ANTAR"/>
    <property type="match status" value="1"/>
</dbReference>
<keyword evidence="4" id="KW-0804">Transcription</keyword>
<evidence type="ECO:0000256" key="5">
    <source>
        <dbReference type="SAM" id="MobiDB-lite"/>
    </source>
</evidence>
<dbReference type="GO" id="GO:0003723">
    <property type="term" value="F:RNA binding"/>
    <property type="evidence" value="ECO:0007669"/>
    <property type="project" value="InterPro"/>
</dbReference>
<dbReference type="InterPro" id="IPR036388">
    <property type="entry name" value="WH-like_DNA-bd_sf"/>
</dbReference>
<dbReference type="InterPro" id="IPR012074">
    <property type="entry name" value="GAF_ANTAR"/>
</dbReference>
<dbReference type="Pfam" id="PF03861">
    <property type="entry name" value="ANTAR"/>
    <property type="match status" value="1"/>
</dbReference>
<dbReference type="SUPFAM" id="SSF52172">
    <property type="entry name" value="CheY-like"/>
    <property type="match status" value="1"/>
</dbReference>
<dbReference type="RefSeq" id="WP_185442744.1">
    <property type="nucleotide sequence ID" value="NZ_CP043661.1"/>
</dbReference>
<organism evidence="7 8">
    <name type="scientific">Kribbella qitaiheensis</name>
    <dbReference type="NCBI Taxonomy" id="1544730"/>
    <lineage>
        <taxon>Bacteria</taxon>
        <taxon>Bacillati</taxon>
        <taxon>Actinomycetota</taxon>
        <taxon>Actinomycetes</taxon>
        <taxon>Propionibacteriales</taxon>
        <taxon>Kribbellaceae</taxon>
        <taxon>Kribbella</taxon>
    </lineage>
</organism>
<keyword evidence="1" id="KW-0808">Transferase</keyword>
<dbReference type="EMBL" id="CP043661">
    <property type="protein sequence ID" value="QNE20470.1"/>
    <property type="molecule type" value="Genomic_DNA"/>
</dbReference>
<proteinExistence type="predicted"/>
<evidence type="ECO:0000313" key="8">
    <source>
        <dbReference type="Proteomes" id="UP000515563"/>
    </source>
</evidence>
<sequence>MGSQPAAQHAALSDFPRTYPRDDIPPDASGPGSVKDEFAQELARMAQVLHERPDVEQTAERFLEYVLAGLATSHASVVLTHRGGRLESAVSTDALVEEADRLQVELGEGPTYDAVQEERSMLSGDAWADERWPQWSAGMATVGLRSVLSVRLRTPSSTVGVLNLFDPAVDRFSESDDLTAQVFADHAAVAVANARSESSLWQAIESRRLIGQAQGILMERFDLSEEQAFAVLRRYSQDSNVRLREIAKRLIQTRKLS</sequence>
<gene>
    <name evidence="7" type="ORF">F1D05_24355</name>
</gene>
<dbReference type="SMART" id="SM00065">
    <property type="entry name" value="GAF"/>
    <property type="match status" value="1"/>
</dbReference>
<accession>A0A7G6X2K5</accession>
<protein>
    <submittedName>
        <fullName evidence="7">GAF and ANTAR domain-containing protein</fullName>
    </submittedName>
</protein>
<evidence type="ECO:0000259" key="6">
    <source>
        <dbReference type="PROSITE" id="PS50921"/>
    </source>
</evidence>
<keyword evidence="3" id="KW-0805">Transcription regulation</keyword>
<reference evidence="8" key="1">
    <citation type="submission" date="2019-09" db="EMBL/GenBank/DDBJ databases">
        <title>Antimicrobial potential of Antarctic Bacteria.</title>
        <authorList>
            <person name="Benaud N."/>
            <person name="Edwards R.J."/>
            <person name="Ferrari B.C."/>
        </authorList>
    </citation>
    <scope>NUCLEOTIDE SEQUENCE [LARGE SCALE GENOMIC DNA]</scope>
    <source>
        <strain evidence="8">SPB151</strain>
    </source>
</reference>
<dbReference type="SUPFAM" id="SSF55781">
    <property type="entry name" value="GAF domain-like"/>
    <property type="match status" value="1"/>
</dbReference>
<dbReference type="GO" id="GO:0016301">
    <property type="term" value="F:kinase activity"/>
    <property type="evidence" value="ECO:0007669"/>
    <property type="project" value="UniProtKB-KW"/>
</dbReference>
<dbReference type="InterPro" id="IPR011006">
    <property type="entry name" value="CheY-like_superfamily"/>
</dbReference>